<keyword evidence="9" id="KW-1185">Reference proteome</keyword>
<evidence type="ECO:0000256" key="1">
    <source>
        <dbReference type="ARBA" id="ARBA00013258"/>
    </source>
</evidence>
<dbReference type="RefSeq" id="WP_020356185.1">
    <property type="nucleotide sequence ID" value="NZ_KE360587.1"/>
</dbReference>
<evidence type="ECO:0000259" key="7">
    <source>
        <dbReference type="SMART" id="SM00827"/>
    </source>
</evidence>
<comment type="similarity">
    <text evidence="6">Belongs to the fabD family.</text>
</comment>
<evidence type="ECO:0000256" key="2">
    <source>
        <dbReference type="ARBA" id="ARBA00018953"/>
    </source>
</evidence>
<keyword evidence="3 6" id="KW-0808">Transferase</keyword>
<feature type="domain" description="Malonyl-CoA:ACP transacylase (MAT)" evidence="7">
    <location>
        <begin position="8"/>
        <end position="300"/>
    </location>
</feature>
<evidence type="ECO:0000256" key="5">
    <source>
        <dbReference type="ARBA" id="ARBA00048462"/>
    </source>
</evidence>
<dbReference type="InterPro" id="IPR001227">
    <property type="entry name" value="Ac_transferase_dom_sf"/>
</dbReference>
<dbReference type="PANTHER" id="PTHR42681:SF1">
    <property type="entry name" value="MALONYL-COA-ACYL CARRIER PROTEIN TRANSACYLASE, MITOCHONDRIAL"/>
    <property type="match status" value="1"/>
</dbReference>
<dbReference type="GO" id="GO:0004314">
    <property type="term" value="F:[acyl-carrier-protein] S-malonyltransferase activity"/>
    <property type="evidence" value="ECO:0007669"/>
    <property type="project" value="UniProtKB-EC"/>
</dbReference>
<protein>
    <recommendedName>
        <fullName evidence="2 6">Malonyl CoA-acyl carrier protein transacylase</fullName>
        <ecNumber evidence="1 6">2.3.1.39</ecNumber>
    </recommendedName>
</protein>
<dbReference type="SMART" id="SM00827">
    <property type="entry name" value="PKS_AT"/>
    <property type="match status" value="1"/>
</dbReference>
<evidence type="ECO:0000256" key="3">
    <source>
        <dbReference type="ARBA" id="ARBA00022679"/>
    </source>
</evidence>
<proteinExistence type="inferred from homology"/>
<dbReference type="SUPFAM" id="SSF52151">
    <property type="entry name" value="FabD/lysophospholipase-like"/>
    <property type="match status" value="1"/>
</dbReference>
<evidence type="ECO:0000256" key="4">
    <source>
        <dbReference type="ARBA" id="ARBA00023315"/>
    </source>
</evidence>
<gene>
    <name evidence="8" type="primary">fabD</name>
    <name evidence="8" type="ORF">CP10881SC42_0699</name>
</gene>
<dbReference type="NCBIfam" id="TIGR00128">
    <property type="entry name" value="fabD"/>
    <property type="match status" value="1"/>
</dbReference>
<name>A0ABN0MSE0_9CHLA</name>
<evidence type="ECO:0000313" key="8">
    <source>
        <dbReference type="EMBL" id="EPP38444.1"/>
    </source>
</evidence>
<sequence>MNKKVAFLFPGQGSQYVGMGKDLVETYPEAKELFDLSDQTLGFSLSSIMFEGPEEKLLQTAYSQLAIYLHSLVVVRILSSRMSIVPSLVSGLSLGEYTALVVSQRISILDGFQIISKRAQFMNEACKHTPGAMAAIVGLSVDVIEESIASLGDGVWIANYNSPKQIVIAGIREKVEEAIQLFTDLGAKRAVLLKVFGAFHTPLMQSAEDELSPYLYNLDMSDSEIPLVSNVVARPLVGTEEIRQCLIKQMTSPTLWYQSCSQMDTEVDEFLELGPGRVLAGLGRSMGLSKPIRSLGTAESIQNFLMETK</sequence>
<dbReference type="EC" id="2.3.1.39" evidence="1 6"/>
<dbReference type="SUPFAM" id="SSF55048">
    <property type="entry name" value="Probable ACP-binding domain of malonyl-CoA ACP transacylase"/>
    <property type="match status" value="1"/>
</dbReference>
<dbReference type="InterPro" id="IPR016036">
    <property type="entry name" value="Malonyl_transacylase_ACP-bd"/>
</dbReference>
<dbReference type="Gene3D" id="3.30.70.250">
    <property type="entry name" value="Malonyl-CoA ACP transacylase, ACP-binding"/>
    <property type="match status" value="1"/>
</dbReference>
<dbReference type="InterPro" id="IPR050858">
    <property type="entry name" value="Mal-CoA-ACP_Trans/PKS_FabD"/>
</dbReference>
<dbReference type="Gene3D" id="3.40.366.10">
    <property type="entry name" value="Malonyl-Coenzyme A Acyl Carrier Protein, domain 2"/>
    <property type="match status" value="1"/>
</dbReference>
<evidence type="ECO:0000256" key="6">
    <source>
        <dbReference type="PIRNR" id="PIRNR000446"/>
    </source>
</evidence>
<dbReference type="InterPro" id="IPR014043">
    <property type="entry name" value="Acyl_transferase_dom"/>
</dbReference>
<dbReference type="PANTHER" id="PTHR42681">
    <property type="entry name" value="MALONYL-COA-ACYL CARRIER PROTEIN TRANSACYLASE, MITOCHONDRIAL"/>
    <property type="match status" value="1"/>
</dbReference>
<dbReference type="Proteomes" id="UP000014821">
    <property type="component" value="Unassembled WGS sequence"/>
</dbReference>
<evidence type="ECO:0000313" key="9">
    <source>
        <dbReference type="Proteomes" id="UP000014821"/>
    </source>
</evidence>
<comment type="caution">
    <text evidence="8">The sequence shown here is derived from an EMBL/GenBank/DDBJ whole genome shotgun (WGS) entry which is preliminary data.</text>
</comment>
<dbReference type="Pfam" id="PF00698">
    <property type="entry name" value="Acyl_transf_1"/>
    <property type="match status" value="1"/>
</dbReference>
<accession>A0ABN0MSE0</accession>
<dbReference type="EMBL" id="ATND01000002">
    <property type="protein sequence ID" value="EPP38444.1"/>
    <property type="molecule type" value="Genomic_DNA"/>
</dbReference>
<keyword evidence="4 6" id="KW-0012">Acyltransferase</keyword>
<comment type="catalytic activity">
    <reaction evidence="5 6">
        <text>holo-[ACP] + malonyl-CoA = malonyl-[ACP] + CoA</text>
        <dbReference type="Rhea" id="RHEA:41792"/>
        <dbReference type="Rhea" id="RHEA-COMP:9623"/>
        <dbReference type="Rhea" id="RHEA-COMP:9685"/>
        <dbReference type="ChEBI" id="CHEBI:57287"/>
        <dbReference type="ChEBI" id="CHEBI:57384"/>
        <dbReference type="ChEBI" id="CHEBI:64479"/>
        <dbReference type="ChEBI" id="CHEBI:78449"/>
        <dbReference type="EC" id="2.3.1.39"/>
    </reaction>
</comment>
<dbReference type="PIRSF" id="PIRSF000446">
    <property type="entry name" value="Mct"/>
    <property type="match status" value="1"/>
</dbReference>
<organism evidence="8 9">
    <name type="scientific">Chlamydia avium</name>
    <dbReference type="NCBI Taxonomy" id="1457141"/>
    <lineage>
        <taxon>Bacteria</taxon>
        <taxon>Pseudomonadati</taxon>
        <taxon>Chlamydiota</taxon>
        <taxon>Chlamydiia</taxon>
        <taxon>Chlamydiales</taxon>
        <taxon>Chlamydiaceae</taxon>
        <taxon>Chlamydia/Chlamydophila group</taxon>
        <taxon>Chlamydia</taxon>
    </lineage>
</organism>
<dbReference type="InterPro" id="IPR004410">
    <property type="entry name" value="Malonyl_CoA-ACP_transAc_FabD"/>
</dbReference>
<dbReference type="InterPro" id="IPR016035">
    <property type="entry name" value="Acyl_Trfase/lysoPLipase"/>
</dbReference>
<dbReference type="InterPro" id="IPR024925">
    <property type="entry name" value="Malonyl_CoA-ACP_transAc"/>
</dbReference>
<reference evidence="8" key="1">
    <citation type="submission" date="2013-04" db="EMBL/GenBank/DDBJ databases">
        <title>Genome sequence of Chlamydia psittaci 10_881_SC42.</title>
        <authorList>
            <person name="Huot-Creasy H."/>
            <person name="McCracken C.L."/>
            <person name="Humphries M."/>
            <person name="Sachse K."/>
            <person name="Laroucau K."/>
            <person name="Bavoil P."/>
            <person name="Myers G.S."/>
        </authorList>
    </citation>
    <scope>NUCLEOTIDE SEQUENCE [LARGE SCALE GENOMIC DNA]</scope>
    <source>
        <strain evidence="8">10_881_SC42</strain>
    </source>
</reference>